<dbReference type="PANTHER" id="PTHR43630">
    <property type="entry name" value="POLY-BETA-1,6-N-ACETYL-D-GLUCOSAMINE SYNTHASE"/>
    <property type="match status" value="1"/>
</dbReference>
<dbReference type="Pfam" id="PF00535">
    <property type="entry name" value="Glycos_transf_2"/>
    <property type="match status" value="1"/>
</dbReference>
<dbReference type="InterPro" id="IPR029044">
    <property type="entry name" value="Nucleotide-diphossugar_trans"/>
</dbReference>
<keyword evidence="3" id="KW-0808">Transferase</keyword>
<feature type="transmembrane region" description="Helical" evidence="1">
    <location>
        <begin position="234"/>
        <end position="252"/>
    </location>
</feature>
<dbReference type="Proteomes" id="UP000034607">
    <property type="component" value="Unassembled WGS sequence"/>
</dbReference>
<keyword evidence="1" id="KW-0472">Membrane</keyword>
<dbReference type="CDD" id="cd02511">
    <property type="entry name" value="Beta4Glucosyltransferase"/>
    <property type="match status" value="1"/>
</dbReference>
<evidence type="ECO:0000256" key="1">
    <source>
        <dbReference type="SAM" id="Phobius"/>
    </source>
</evidence>
<name>A0A0G1RHL2_9BACT</name>
<sequence length="276" mass="31642">MKTLKLSVVLATHNEAANLGRCLKAIIGLADEIVIIDGRSTDDTVKIAKKFEARVTLTDNLPNFHIMKNMAIDAAKGEWVLQLDADEIVSPELAREIQSTINDERSTMNGYWLNRKNWFLDRFLTKGGQYPDPTLRLYRRGFGRLPARDVHEQAVVKGPTGYLKSELLHYRDTSFAKYLDGFNLYTSFIAGQMQTQKLKFNILNVLLYLYLKPLSTFIKIYFRHRGYVDGYPGFVFALFSGLVHAVSYIKYWQITKYPENSSFPLFDKEGDQRGSS</sequence>
<evidence type="ECO:0000313" key="3">
    <source>
        <dbReference type="EMBL" id="KKU56784.1"/>
    </source>
</evidence>
<dbReference type="Gene3D" id="3.90.550.10">
    <property type="entry name" value="Spore Coat Polysaccharide Biosynthesis Protein SpsA, Chain A"/>
    <property type="match status" value="1"/>
</dbReference>
<organism evidence="3 4">
    <name type="scientific">Candidatus Amesbacteria bacterium GW2011_GWA2_47_11</name>
    <dbReference type="NCBI Taxonomy" id="1618357"/>
    <lineage>
        <taxon>Bacteria</taxon>
        <taxon>Candidatus Amesiibacteriota</taxon>
    </lineage>
</organism>
<dbReference type="SUPFAM" id="SSF53448">
    <property type="entry name" value="Nucleotide-diphospho-sugar transferases"/>
    <property type="match status" value="1"/>
</dbReference>
<keyword evidence="1" id="KW-0812">Transmembrane</keyword>
<dbReference type="PANTHER" id="PTHR43630:SF2">
    <property type="entry name" value="GLYCOSYLTRANSFERASE"/>
    <property type="match status" value="1"/>
</dbReference>
<dbReference type="AlphaFoldDB" id="A0A0G1RHL2"/>
<evidence type="ECO:0000259" key="2">
    <source>
        <dbReference type="Pfam" id="PF00535"/>
    </source>
</evidence>
<reference evidence="3 4" key="1">
    <citation type="journal article" date="2015" name="Nature">
        <title>rRNA introns, odd ribosomes, and small enigmatic genomes across a large radiation of phyla.</title>
        <authorList>
            <person name="Brown C.T."/>
            <person name="Hug L.A."/>
            <person name="Thomas B.C."/>
            <person name="Sharon I."/>
            <person name="Castelle C.J."/>
            <person name="Singh A."/>
            <person name="Wilkins M.J."/>
            <person name="Williams K.H."/>
            <person name="Banfield J.F."/>
        </authorList>
    </citation>
    <scope>NUCLEOTIDE SEQUENCE [LARGE SCALE GENOMIC DNA]</scope>
</reference>
<accession>A0A0G1RHL2</accession>
<gene>
    <name evidence="3" type="ORF">UX78_C0003G0060</name>
</gene>
<dbReference type="EMBL" id="LCNM01000003">
    <property type="protein sequence ID" value="KKU56784.1"/>
    <property type="molecule type" value="Genomic_DNA"/>
</dbReference>
<proteinExistence type="predicted"/>
<comment type="caution">
    <text evidence="3">The sequence shown here is derived from an EMBL/GenBank/DDBJ whole genome shotgun (WGS) entry which is preliminary data.</text>
</comment>
<protein>
    <submittedName>
        <fullName evidence="3">Glycosyl transferase</fullName>
    </submittedName>
</protein>
<dbReference type="GO" id="GO:0016740">
    <property type="term" value="F:transferase activity"/>
    <property type="evidence" value="ECO:0007669"/>
    <property type="project" value="UniProtKB-KW"/>
</dbReference>
<feature type="domain" description="Glycosyltransferase 2-like" evidence="2">
    <location>
        <begin position="7"/>
        <end position="118"/>
    </location>
</feature>
<evidence type="ECO:0000313" key="4">
    <source>
        <dbReference type="Proteomes" id="UP000034607"/>
    </source>
</evidence>
<keyword evidence="1" id="KW-1133">Transmembrane helix</keyword>
<dbReference type="InterPro" id="IPR001173">
    <property type="entry name" value="Glyco_trans_2-like"/>
</dbReference>
<feature type="transmembrane region" description="Helical" evidence="1">
    <location>
        <begin position="202"/>
        <end position="222"/>
    </location>
</feature>